<evidence type="ECO:0000313" key="2">
    <source>
        <dbReference type="EMBL" id="MDR6526016.1"/>
    </source>
</evidence>
<dbReference type="RefSeq" id="WP_309945503.1">
    <property type="nucleotide sequence ID" value="NZ_JAVDQY010000001.1"/>
</dbReference>
<dbReference type="AlphaFoldDB" id="A0AAE3Y9I8"/>
<dbReference type="Proteomes" id="UP001184861">
    <property type="component" value="Unassembled WGS sequence"/>
</dbReference>
<protein>
    <submittedName>
        <fullName evidence="2">Uncharacterized protein</fullName>
    </submittedName>
</protein>
<evidence type="ECO:0000256" key="1">
    <source>
        <dbReference type="SAM" id="Phobius"/>
    </source>
</evidence>
<gene>
    <name evidence="2" type="ORF">J2787_001386</name>
</gene>
<name>A0AAE3Y9I8_9FLAO</name>
<keyword evidence="1" id="KW-0472">Membrane</keyword>
<organism evidence="2 3">
    <name type="scientific">Chryseobacterium rhizosphaerae</name>
    <dbReference type="NCBI Taxonomy" id="395937"/>
    <lineage>
        <taxon>Bacteria</taxon>
        <taxon>Pseudomonadati</taxon>
        <taxon>Bacteroidota</taxon>
        <taxon>Flavobacteriia</taxon>
        <taxon>Flavobacteriales</taxon>
        <taxon>Weeksellaceae</taxon>
        <taxon>Chryseobacterium group</taxon>
        <taxon>Chryseobacterium</taxon>
    </lineage>
</organism>
<keyword evidence="1" id="KW-0812">Transmembrane</keyword>
<proteinExistence type="predicted"/>
<sequence>MYNEKLERLIELALADGELTEKEKQVLFKNAEAEGIDLDEFEIVLEARLFEKTNDKNSQSAAPHSDKLGDVRKCPACGAIAESFATKCSDCGTEFRNIEVSSSVIRFFEKLDEIEATRDSSFYTQNTSSNINLVTIALWLFFWPFLIFFKGLQFIINKSKPAKWSTTDARKEELVLNYPVPVSKEGILEFLTLSASKINTASYFSLFSEQTKYKNTWNKIWLKKIEQINSKASISMKSDTETYSEVLTIVESSRSITKENNRKVFKVLGGMVILLIAVGICIGISNKLNENRNSNYASKVKSAEKLIESEKYDEAEALAADIDNDHSIEIRSKIQLAKLTEQLDTLEPLIQNKEYSKIRLALEKLRWARVSNKSDYKTKDIESVSYKIFVEKKEAINNQLPERKRAVIESMYL</sequence>
<feature type="transmembrane region" description="Helical" evidence="1">
    <location>
        <begin position="131"/>
        <end position="149"/>
    </location>
</feature>
<accession>A0AAE3Y9I8</accession>
<feature type="transmembrane region" description="Helical" evidence="1">
    <location>
        <begin position="264"/>
        <end position="285"/>
    </location>
</feature>
<dbReference type="EMBL" id="JAVDQY010000001">
    <property type="protein sequence ID" value="MDR6526016.1"/>
    <property type="molecule type" value="Genomic_DNA"/>
</dbReference>
<evidence type="ECO:0000313" key="3">
    <source>
        <dbReference type="Proteomes" id="UP001184861"/>
    </source>
</evidence>
<keyword evidence="1" id="KW-1133">Transmembrane helix</keyword>
<comment type="caution">
    <text evidence="2">The sequence shown here is derived from an EMBL/GenBank/DDBJ whole genome shotgun (WGS) entry which is preliminary data.</text>
</comment>
<reference evidence="2" key="1">
    <citation type="submission" date="2023-07" db="EMBL/GenBank/DDBJ databases">
        <title>Sorghum-associated microbial communities from plants grown in Nebraska, USA.</title>
        <authorList>
            <person name="Schachtman D."/>
        </authorList>
    </citation>
    <scope>NUCLEOTIDE SEQUENCE</scope>
    <source>
        <strain evidence="2">DS2360</strain>
    </source>
</reference>